<dbReference type="EMBL" id="MU825874">
    <property type="protein sequence ID" value="KAJ7387084.1"/>
    <property type="molecule type" value="Genomic_DNA"/>
</dbReference>
<dbReference type="GO" id="GO:0051539">
    <property type="term" value="F:4 iron, 4 sulfur cluster binding"/>
    <property type="evidence" value="ECO:0007669"/>
    <property type="project" value="UniProtKB-UniRule"/>
</dbReference>
<name>A0A9W9ZW42_9CNID</name>
<comment type="function">
    <text evidence="11">Catalyzes the first step of diphthamide biosynthesis, a post-translational modification of histidine which occurs in elongation factor 2.</text>
</comment>
<evidence type="ECO:0000256" key="6">
    <source>
        <dbReference type="ARBA" id="ARBA00022691"/>
    </source>
</evidence>
<dbReference type="InterPro" id="IPR035435">
    <property type="entry name" value="DPH1/DPH2_euk_archaea"/>
</dbReference>
<keyword evidence="5 11" id="KW-0808">Transferase</keyword>
<keyword evidence="8" id="KW-0408">Iron</keyword>
<keyword evidence="9" id="KW-0411">Iron-sulfur</keyword>
<dbReference type="AlphaFoldDB" id="A0A9W9ZW42"/>
<evidence type="ECO:0000256" key="7">
    <source>
        <dbReference type="ARBA" id="ARBA00022723"/>
    </source>
</evidence>
<dbReference type="SFLD" id="SFLDS00032">
    <property type="entry name" value="Radical_SAM_3-amino-3-carboxyp"/>
    <property type="match status" value="1"/>
</dbReference>
<dbReference type="PANTHER" id="PTHR10762">
    <property type="entry name" value="DIPHTHAMIDE BIOSYNTHESIS PROTEIN"/>
    <property type="match status" value="1"/>
</dbReference>
<dbReference type="NCBIfam" id="TIGR00322">
    <property type="entry name" value="diphth2_R"/>
    <property type="match status" value="1"/>
</dbReference>
<dbReference type="FunFam" id="3.40.50.11850:FF:000001">
    <property type="entry name" value="2-(3-amino-3-carboxypropyl)histidine synthase subunit 1"/>
    <property type="match status" value="1"/>
</dbReference>
<evidence type="ECO:0000256" key="4">
    <source>
        <dbReference type="ARBA" id="ARBA00021915"/>
    </source>
</evidence>
<evidence type="ECO:0000256" key="5">
    <source>
        <dbReference type="ARBA" id="ARBA00022679"/>
    </source>
</evidence>
<reference evidence="12" key="1">
    <citation type="submission" date="2023-01" db="EMBL/GenBank/DDBJ databases">
        <title>Genome assembly of the deep-sea coral Lophelia pertusa.</title>
        <authorList>
            <person name="Herrera S."/>
            <person name="Cordes E."/>
        </authorList>
    </citation>
    <scope>NUCLEOTIDE SEQUENCE</scope>
    <source>
        <strain evidence="12">USNM1676648</strain>
        <tissue evidence="12">Polyp</tissue>
    </source>
</reference>
<dbReference type="InterPro" id="IPR042263">
    <property type="entry name" value="DPH1/DPH2_1"/>
</dbReference>
<dbReference type="OrthoDB" id="1649088at2759"/>
<dbReference type="GO" id="GO:0090560">
    <property type="term" value="F:2-(3-amino-3-carboxypropyl)histidine synthase activity"/>
    <property type="evidence" value="ECO:0007669"/>
    <property type="project" value="UniProtKB-UniRule"/>
</dbReference>
<evidence type="ECO:0000313" key="12">
    <source>
        <dbReference type="EMBL" id="KAJ7387084.1"/>
    </source>
</evidence>
<dbReference type="Proteomes" id="UP001163046">
    <property type="component" value="Unassembled WGS sequence"/>
</dbReference>
<dbReference type="FunFam" id="3.40.50.11840:FF:000001">
    <property type="entry name" value="2-(3-amino-3-carboxypropyl)histidine synthase subunit 1"/>
    <property type="match status" value="1"/>
</dbReference>
<dbReference type="EC" id="2.5.1.108" evidence="3 11"/>
<dbReference type="GO" id="GO:0017183">
    <property type="term" value="P:protein histidyl modification to diphthamide"/>
    <property type="evidence" value="ECO:0007669"/>
    <property type="project" value="UniProtKB-UniRule"/>
</dbReference>
<comment type="caution">
    <text evidence="12">The sequence shown here is derived from an EMBL/GenBank/DDBJ whole genome shotgun (WGS) entry which is preliminary data.</text>
</comment>
<comment type="catalytic activity">
    <reaction evidence="10 11">
        <text>L-histidyl-[translation elongation factor 2] + S-adenosyl-L-methionine = 2-[(3S)-amino-3-carboxypropyl]-L-histidyl-[translation elongation factor 2] + S-methyl-5'-thioadenosine + H(+)</text>
        <dbReference type="Rhea" id="RHEA:36783"/>
        <dbReference type="Rhea" id="RHEA-COMP:9748"/>
        <dbReference type="Rhea" id="RHEA-COMP:9749"/>
        <dbReference type="ChEBI" id="CHEBI:15378"/>
        <dbReference type="ChEBI" id="CHEBI:17509"/>
        <dbReference type="ChEBI" id="CHEBI:29979"/>
        <dbReference type="ChEBI" id="CHEBI:59789"/>
        <dbReference type="ChEBI" id="CHEBI:73995"/>
        <dbReference type="EC" id="2.5.1.108"/>
    </reaction>
</comment>
<dbReference type="Pfam" id="PF01866">
    <property type="entry name" value="Diphthamide_syn"/>
    <property type="match status" value="1"/>
</dbReference>
<accession>A0A9W9ZW42</accession>
<evidence type="ECO:0000256" key="3">
    <source>
        <dbReference type="ARBA" id="ARBA00012221"/>
    </source>
</evidence>
<dbReference type="PANTHER" id="PTHR10762:SF1">
    <property type="entry name" value="2-(3-AMINO-3-CARBOXYPROPYL)HISTIDINE SYNTHASE SUBUNIT 1"/>
    <property type="match status" value="1"/>
</dbReference>
<keyword evidence="13" id="KW-1185">Reference proteome</keyword>
<evidence type="ECO:0000256" key="9">
    <source>
        <dbReference type="ARBA" id="ARBA00023014"/>
    </source>
</evidence>
<dbReference type="InterPro" id="IPR042265">
    <property type="entry name" value="DPH1/DPH2_3"/>
</dbReference>
<sequence>MAEAVDDDKKLKETSFTRVSAKSNTRKRFVGTKSHAGQKTDKLAEIGANTRRVVRQIPDEILNNAELQDAVRQLPPNYNFEIFKTVWRIKETSSKRVALQFPEGLLLFACTIADILERFTGCDTVIMGDVTYGACCVDDFTARALECDLMVHYGHSCLVPIDSTKGIKMLYIFVDIKLDATHLVDTVRHNFEAGKSLAIVSTIQFVTTLQAVYQELCKDYKVEIPQCKPLSQGEILGCTAPRIKDKDAFIYLGDGRFHLEAVMIANPSIPAYRYDPYSKIFSREYYDIDAMFKARKEAISTASKGRKFGLILSTLGRQGSPKVLQNLEQRFIKAGLEIVVVLMSEVFPDKLRLFEDVDAWVSSGLSTLVY</sequence>
<dbReference type="InterPro" id="IPR042264">
    <property type="entry name" value="DPH1/DPH2_2"/>
</dbReference>
<dbReference type="Gene3D" id="3.40.50.11860">
    <property type="entry name" value="Diphthamide synthesis DPH1/DPH2 domain 3"/>
    <property type="match status" value="1"/>
</dbReference>
<evidence type="ECO:0000256" key="10">
    <source>
        <dbReference type="ARBA" id="ARBA00048403"/>
    </source>
</evidence>
<keyword evidence="6 11" id="KW-0949">S-adenosyl-L-methionine</keyword>
<keyword evidence="7" id="KW-0479">Metal-binding</keyword>
<keyword evidence="11" id="KW-0004">4Fe-4S</keyword>
<evidence type="ECO:0000256" key="11">
    <source>
        <dbReference type="PIRNR" id="PIRNR004967"/>
    </source>
</evidence>
<dbReference type="PIRSF" id="PIRSF004967">
    <property type="entry name" value="DPH1"/>
    <property type="match status" value="1"/>
</dbReference>
<evidence type="ECO:0000256" key="2">
    <source>
        <dbReference type="ARBA" id="ARBA00010173"/>
    </source>
</evidence>
<dbReference type="InterPro" id="IPR016435">
    <property type="entry name" value="DPH1/DPH2"/>
</dbReference>
<protein>
    <recommendedName>
        <fullName evidence="4 11">2-(3-amino-3-carboxypropyl)histidine synthase subunit 1</fullName>
        <ecNumber evidence="3 11">2.5.1.108</ecNumber>
    </recommendedName>
</protein>
<comment type="pathway">
    <text evidence="1 11">Protein modification; peptidyl-diphthamide biosynthesis.</text>
</comment>
<dbReference type="GO" id="GO:0046872">
    <property type="term" value="F:metal ion binding"/>
    <property type="evidence" value="ECO:0007669"/>
    <property type="project" value="UniProtKB-KW"/>
</dbReference>
<organism evidence="12 13">
    <name type="scientific">Desmophyllum pertusum</name>
    <dbReference type="NCBI Taxonomy" id="174260"/>
    <lineage>
        <taxon>Eukaryota</taxon>
        <taxon>Metazoa</taxon>
        <taxon>Cnidaria</taxon>
        <taxon>Anthozoa</taxon>
        <taxon>Hexacorallia</taxon>
        <taxon>Scleractinia</taxon>
        <taxon>Caryophylliina</taxon>
        <taxon>Caryophylliidae</taxon>
        <taxon>Desmophyllum</taxon>
    </lineage>
</organism>
<proteinExistence type="inferred from homology"/>
<comment type="cofactor">
    <cofactor evidence="11">
        <name>[4Fe-4S] cluster</name>
        <dbReference type="ChEBI" id="CHEBI:49883"/>
    </cofactor>
    <text evidence="11">Binds 1 [4Fe-4S] cluster per subunit. The cluster is coordinated with 3 cysteines and an exchangeable S-adenosyl-L-methionine.</text>
</comment>
<comment type="similarity">
    <text evidence="2 11">Belongs to the DPH1/DPH2 family. DPH1 subfamily.</text>
</comment>
<dbReference type="Gene3D" id="3.40.50.11840">
    <property type="entry name" value="Diphthamide synthesis DPH1/DPH2 domain 1"/>
    <property type="match status" value="1"/>
</dbReference>
<evidence type="ECO:0000256" key="8">
    <source>
        <dbReference type="ARBA" id="ARBA00023004"/>
    </source>
</evidence>
<evidence type="ECO:0000313" key="13">
    <source>
        <dbReference type="Proteomes" id="UP001163046"/>
    </source>
</evidence>
<evidence type="ECO:0000256" key="1">
    <source>
        <dbReference type="ARBA" id="ARBA00005156"/>
    </source>
</evidence>
<gene>
    <name evidence="12" type="primary">DPH1_1</name>
    <name evidence="12" type="ORF">OS493_004048</name>
</gene>
<dbReference type="Gene3D" id="3.40.50.11850">
    <property type="entry name" value="Diphthamide synthesis DPH1/DPH2 domain 2"/>
    <property type="match status" value="1"/>
</dbReference>